<organism evidence="1 2">
    <name type="scientific">Nitrobacter hamburgensis (strain DSM 10229 / NCIMB 13809 / X14)</name>
    <dbReference type="NCBI Taxonomy" id="323097"/>
    <lineage>
        <taxon>Bacteria</taxon>
        <taxon>Pseudomonadati</taxon>
        <taxon>Pseudomonadota</taxon>
        <taxon>Alphaproteobacteria</taxon>
        <taxon>Hyphomicrobiales</taxon>
        <taxon>Nitrobacteraceae</taxon>
        <taxon>Nitrobacter</taxon>
    </lineage>
</organism>
<keyword evidence="2" id="KW-1185">Reference proteome</keyword>
<reference evidence="1 2" key="1">
    <citation type="submission" date="2006-03" db="EMBL/GenBank/DDBJ databases">
        <title>Complete sequence of chromosome of Nitrobacter hamburgensis X14.</title>
        <authorList>
            <consortium name="US DOE Joint Genome Institute"/>
            <person name="Copeland A."/>
            <person name="Lucas S."/>
            <person name="Lapidus A."/>
            <person name="Barry K."/>
            <person name="Detter J.C."/>
            <person name="Glavina del Rio T."/>
            <person name="Hammon N."/>
            <person name="Israni S."/>
            <person name="Dalin E."/>
            <person name="Tice H."/>
            <person name="Pitluck S."/>
            <person name="Chain P."/>
            <person name="Malfatti S."/>
            <person name="Shin M."/>
            <person name="Vergez L."/>
            <person name="Schmutz J."/>
            <person name="Larimer F."/>
            <person name="Land M."/>
            <person name="Hauser L."/>
            <person name="Kyrpides N."/>
            <person name="Ivanova N."/>
            <person name="Ward B."/>
            <person name="Arp D."/>
            <person name="Klotz M."/>
            <person name="Stein L."/>
            <person name="O'Mullan G."/>
            <person name="Starkenburg S."/>
            <person name="Sayavedra L."/>
            <person name="Poret-Peterson A.T."/>
            <person name="Gentry M.E."/>
            <person name="Bruce D."/>
            <person name="Richardson P."/>
        </authorList>
    </citation>
    <scope>NUCLEOTIDE SEQUENCE [LARGE SCALE GENOMIC DNA]</scope>
    <source>
        <strain evidence="2">DSM 10229 / NCIMB 13809 / X14</strain>
    </source>
</reference>
<proteinExistence type="predicted"/>
<dbReference type="AlphaFoldDB" id="Q1QQN1"/>
<sequence length="88" mass="10066">MNRSVLRMLFKKFRLHNERLAQVLSEKRAENDLAELSLIAEVARRTEEIENPERRAYVVSQFPPTLQKSPAIQAALLSGRRKPADPAP</sequence>
<evidence type="ECO:0000313" key="1">
    <source>
        <dbReference type="EMBL" id="ABE61466.1"/>
    </source>
</evidence>
<accession>Q1QQN1</accession>
<dbReference type="STRING" id="323097.Nham_0576"/>
<protein>
    <submittedName>
        <fullName evidence="1">Uncharacterized protein</fullName>
    </submittedName>
</protein>
<gene>
    <name evidence="1" type="ordered locus">Nham_0576</name>
</gene>
<name>Q1QQN1_NITHX</name>
<dbReference type="HOGENOM" id="CLU_2465884_0_0_5"/>
<dbReference type="Proteomes" id="UP000001953">
    <property type="component" value="Chromosome"/>
</dbReference>
<evidence type="ECO:0000313" key="2">
    <source>
        <dbReference type="Proteomes" id="UP000001953"/>
    </source>
</evidence>
<dbReference type="EMBL" id="CP000319">
    <property type="protein sequence ID" value="ABE61466.1"/>
    <property type="molecule type" value="Genomic_DNA"/>
</dbReference>
<dbReference type="KEGG" id="nha:Nham_0576"/>